<name>A0A290ZFU2_9PSEU</name>
<dbReference type="KEGG" id="apre:CNX65_34780"/>
<keyword evidence="3" id="KW-0732">Signal</keyword>
<feature type="region of interest" description="Disordered" evidence="1">
    <location>
        <begin position="261"/>
        <end position="291"/>
    </location>
</feature>
<feature type="compositionally biased region" description="Basic and acidic residues" evidence="1">
    <location>
        <begin position="279"/>
        <end position="289"/>
    </location>
</feature>
<feature type="region of interest" description="Disordered" evidence="1">
    <location>
        <begin position="176"/>
        <end position="226"/>
    </location>
</feature>
<keyword evidence="2" id="KW-1133">Transmembrane helix</keyword>
<feature type="chain" id="PRO_5012855312" evidence="3">
    <location>
        <begin position="32"/>
        <end position="331"/>
    </location>
</feature>
<evidence type="ECO:0000313" key="5">
    <source>
        <dbReference type="Proteomes" id="UP000218505"/>
    </source>
</evidence>
<keyword evidence="5" id="KW-1185">Reference proteome</keyword>
<feature type="signal peptide" evidence="3">
    <location>
        <begin position="1"/>
        <end position="31"/>
    </location>
</feature>
<evidence type="ECO:0000313" key="4">
    <source>
        <dbReference type="EMBL" id="ATE57842.1"/>
    </source>
</evidence>
<feature type="transmembrane region" description="Helical" evidence="2">
    <location>
        <begin position="305"/>
        <end position="324"/>
    </location>
</feature>
<evidence type="ECO:0000256" key="2">
    <source>
        <dbReference type="SAM" id="Phobius"/>
    </source>
</evidence>
<dbReference type="AlphaFoldDB" id="A0A290ZFU2"/>
<dbReference type="RefSeq" id="WP_096497484.1">
    <property type="nucleotide sequence ID" value="NZ_CP023445.1"/>
</dbReference>
<evidence type="ECO:0000256" key="1">
    <source>
        <dbReference type="SAM" id="MobiDB-lite"/>
    </source>
</evidence>
<keyword evidence="2" id="KW-0472">Membrane</keyword>
<accession>A0A290ZFU2</accession>
<dbReference type="Proteomes" id="UP000218505">
    <property type="component" value="Chromosome"/>
</dbReference>
<sequence length="331" mass="32722">MRTRSTRSARAGAALAVVGTTAWLGAGTAAAAEPVVLGECRTTVRGEPGTPLALSTSAVLAPVTDLVRAVPLLGPGLAEPFRAAFAALPPIPIGAIPTGEGVVTGGQIAARVNGELGRLPLLGPVLTTVTGGVGQVLGGLCSVTAIGVDAVVAPVREGVGGVADASEALVGQVLPTAPRQPAPQQPAPQQPAPPAPQPQQPPAPRPEELPARGVPRGSTTGTASAVVAPGRDLLRWGADFGGASAFGHGSLPFATPGLLSPVPRGKTGGPGAGRGLPRAADREDVREAGRAQALPGPANGVATPVLLAVVLLACVTGALVRTWVLRRPSIR</sequence>
<evidence type="ECO:0000256" key="3">
    <source>
        <dbReference type="SAM" id="SignalP"/>
    </source>
</evidence>
<feature type="compositionally biased region" description="Pro residues" evidence="1">
    <location>
        <begin position="178"/>
        <end position="204"/>
    </location>
</feature>
<dbReference type="EMBL" id="CP023445">
    <property type="protein sequence ID" value="ATE57842.1"/>
    <property type="molecule type" value="Genomic_DNA"/>
</dbReference>
<organism evidence="4 5">
    <name type="scientific">Actinosynnema pretiosum</name>
    <dbReference type="NCBI Taxonomy" id="42197"/>
    <lineage>
        <taxon>Bacteria</taxon>
        <taxon>Bacillati</taxon>
        <taxon>Actinomycetota</taxon>
        <taxon>Actinomycetes</taxon>
        <taxon>Pseudonocardiales</taxon>
        <taxon>Pseudonocardiaceae</taxon>
        <taxon>Actinosynnema</taxon>
    </lineage>
</organism>
<gene>
    <name evidence="4" type="ORF">CNX65_34780</name>
</gene>
<proteinExistence type="predicted"/>
<keyword evidence="2" id="KW-0812">Transmembrane</keyword>
<reference evidence="4" key="1">
    <citation type="submission" date="2017-09" db="EMBL/GenBank/DDBJ databases">
        <title>Complete Genome Sequence of ansamitocin-producing Bacterium Actinosynnema pretiosum X47.</title>
        <authorList>
            <person name="Cao G."/>
            <person name="Zong G."/>
            <person name="Zhong C."/>
            <person name="Fu J."/>
        </authorList>
    </citation>
    <scope>NUCLEOTIDE SEQUENCE [LARGE SCALE GENOMIC DNA]</scope>
    <source>
        <strain evidence="4">X47</strain>
    </source>
</reference>
<protein>
    <submittedName>
        <fullName evidence="4">Uncharacterized protein</fullName>
    </submittedName>
</protein>